<evidence type="ECO:0000313" key="2">
    <source>
        <dbReference type="EMBL" id="AXG09846.1"/>
    </source>
</evidence>
<dbReference type="EMBL" id="CP031150">
    <property type="protein sequence ID" value="AXG06427.1"/>
    <property type="molecule type" value="Genomic_DNA"/>
</dbReference>
<keyword evidence="4" id="KW-1185">Reference proteome</keyword>
<accession>A0A345E2K5</accession>
<evidence type="ECO:0000313" key="3">
    <source>
        <dbReference type="Proteomes" id="UP000252985"/>
    </source>
</evidence>
<proteinExistence type="predicted"/>
<name>A0A345ECC4_9EURY</name>
<protein>
    <submittedName>
        <fullName evidence="2">Uncharacterized protein</fullName>
    </submittedName>
</protein>
<sequence length="70" mass="7711">MFPIHTTRPRRERLADRAESDPLLTALFVVPLLALVHPAAPALAVLLLCGRRLDRSARAPTGHGRVRRPA</sequence>
<dbReference type="RefSeq" id="WP_114585566.1">
    <property type="nucleotide sequence ID" value="NZ_CP031148.1"/>
</dbReference>
<dbReference type="KEGG" id="haq:DU484_08295"/>
<dbReference type="Proteomes" id="UP000252985">
    <property type="component" value="Chromosome"/>
</dbReference>
<dbReference type="AlphaFoldDB" id="A0A345ECC4"/>
<reference evidence="2 3" key="1">
    <citation type="submission" date="2018-07" db="EMBL/GenBank/DDBJ databases">
        <title>Genome sequences of Haloplanus sp. CBA1112.</title>
        <authorList>
            <person name="Kim Y.B."/>
            <person name="Roh S.W."/>
        </authorList>
    </citation>
    <scope>NUCLEOTIDE SEQUENCE [LARGE SCALE GENOMIC DNA]</scope>
    <source>
        <strain evidence="2 3">CBA1112</strain>
    </source>
</reference>
<organism evidence="2 3">
    <name type="scientific">Haloplanus rubicundus</name>
    <dbReference type="NCBI Taxonomy" id="1547898"/>
    <lineage>
        <taxon>Archaea</taxon>
        <taxon>Methanobacteriati</taxon>
        <taxon>Methanobacteriota</taxon>
        <taxon>Stenosarchaea group</taxon>
        <taxon>Halobacteria</taxon>
        <taxon>Halobacteriales</taxon>
        <taxon>Haloferacaceae</taxon>
        <taxon>Haloplanus</taxon>
    </lineage>
</organism>
<reference evidence="1 4" key="2">
    <citation type="submission" date="2018-07" db="EMBL/GenBank/DDBJ databases">
        <title>Genome sequences of Haloplanus sp. CBA1113.</title>
        <authorList>
            <person name="Kim Y.B."/>
            <person name="Roh S.W."/>
        </authorList>
    </citation>
    <scope>NUCLEOTIDE SEQUENCE [LARGE SCALE GENOMIC DNA]</scope>
    <source>
        <strain evidence="1 4">CBA1113</strain>
    </source>
</reference>
<accession>A0A345ECC4</accession>
<dbReference type="EMBL" id="CP031148">
    <property type="protein sequence ID" value="AXG09846.1"/>
    <property type="molecule type" value="Genomic_DNA"/>
</dbReference>
<dbReference type="KEGG" id="haj:DU500_08335"/>
<evidence type="ECO:0000313" key="1">
    <source>
        <dbReference type="EMBL" id="AXG06427.1"/>
    </source>
</evidence>
<dbReference type="Proteomes" id="UP000253273">
    <property type="component" value="Chromosome"/>
</dbReference>
<gene>
    <name evidence="2" type="ORF">DU484_08295</name>
    <name evidence="1" type="ORF">DU500_08335</name>
</gene>
<dbReference type="GeneID" id="37286971"/>
<evidence type="ECO:0000313" key="4">
    <source>
        <dbReference type="Proteomes" id="UP000253273"/>
    </source>
</evidence>